<name>A0A9P4XUJ0_CRYP1</name>
<dbReference type="PRINTS" id="PR00385">
    <property type="entry name" value="P450"/>
</dbReference>
<proteinExistence type="inferred from homology"/>
<dbReference type="RefSeq" id="XP_040772046.1">
    <property type="nucleotide sequence ID" value="XM_040920966.1"/>
</dbReference>
<comment type="similarity">
    <text evidence="2 8">Belongs to the cytochrome P450 family.</text>
</comment>
<sequence length="500" mass="55064">MWTENMPGWLENQQRNPTTPATLTVLLLLSFLTLAIGSTLLTAFTCPVRSLPGPWYTAFTHLVLKYHIIAGRRIYYVDALHARYGPIVRITPSEASIADPAAAQAIHKPGSGFTKSAWYEMLVTAGRPELAARIGVFALRDPARHAVRRKLFARPFSLSSLRENMEGVVRERGELAVRRIREEAAGSGAGGVADALKWWTLMATDVIAQFCFGENFASLDVGKQTPFIDALQRMLICNLLLGEFPLLNWVGPYLPIRSIQRLFEADRIVFDHGSIAIKNMRSASGNMRSLFGQALVQADSAEQSQLTDDTVRHEAANLILAGADTTALTLTYLLWSVLKRPDLRAALEEEVAGLSGGLTHEELVDARLLNSIIDETLRLYTPAPSGLQRDVPAGGQTLCGMYIPAGVVVSTQAYTLHRDPKVFEDPLDQRQKASLMPFGAGTRLCLGIHLSMMELRIATALFFRKCRGARLAADMTDEKMVMVEHFLVAPKGHCCHIVLS</sequence>
<dbReference type="GO" id="GO:0005506">
    <property type="term" value="F:iron ion binding"/>
    <property type="evidence" value="ECO:0007669"/>
    <property type="project" value="InterPro"/>
</dbReference>
<dbReference type="GO" id="GO:0016705">
    <property type="term" value="F:oxidoreductase activity, acting on paired donors, with incorporation or reduction of molecular oxygen"/>
    <property type="evidence" value="ECO:0007669"/>
    <property type="project" value="InterPro"/>
</dbReference>
<dbReference type="InterPro" id="IPR036396">
    <property type="entry name" value="Cyt_P450_sf"/>
</dbReference>
<evidence type="ECO:0000256" key="7">
    <source>
        <dbReference type="PIRSR" id="PIRSR602401-1"/>
    </source>
</evidence>
<evidence type="ECO:0000313" key="10">
    <source>
        <dbReference type="Proteomes" id="UP000803844"/>
    </source>
</evidence>
<keyword evidence="3 7" id="KW-0349">Heme</keyword>
<reference evidence="9" key="1">
    <citation type="journal article" date="2020" name="Phytopathology">
        <title>Genome sequence of the chestnut blight fungus Cryphonectria parasitica EP155: A fundamental resource for an archetypical invasive plant pathogen.</title>
        <authorList>
            <person name="Crouch J.A."/>
            <person name="Dawe A."/>
            <person name="Aerts A."/>
            <person name="Barry K."/>
            <person name="Churchill A.C.L."/>
            <person name="Grimwood J."/>
            <person name="Hillman B."/>
            <person name="Milgroom M.G."/>
            <person name="Pangilinan J."/>
            <person name="Smith M."/>
            <person name="Salamov A."/>
            <person name="Schmutz J."/>
            <person name="Yadav J."/>
            <person name="Grigoriev I.V."/>
            <person name="Nuss D."/>
        </authorList>
    </citation>
    <scope>NUCLEOTIDE SEQUENCE</scope>
    <source>
        <strain evidence="9">EP155</strain>
    </source>
</reference>
<dbReference type="GO" id="GO:0020037">
    <property type="term" value="F:heme binding"/>
    <property type="evidence" value="ECO:0007669"/>
    <property type="project" value="InterPro"/>
</dbReference>
<dbReference type="OrthoDB" id="1470350at2759"/>
<gene>
    <name evidence="9" type="ORF">M406DRAFT_334680</name>
</gene>
<feature type="binding site" description="axial binding residue" evidence="7">
    <location>
        <position position="445"/>
    </location>
    <ligand>
        <name>heme</name>
        <dbReference type="ChEBI" id="CHEBI:30413"/>
    </ligand>
    <ligandPart>
        <name>Fe</name>
        <dbReference type="ChEBI" id="CHEBI:18248"/>
    </ligandPart>
</feature>
<keyword evidence="4 7" id="KW-0479">Metal-binding</keyword>
<dbReference type="PANTHER" id="PTHR24305">
    <property type="entry name" value="CYTOCHROME P450"/>
    <property type="match status" value="1"/>
</dbReference>
<dbReference type="AlphaFoldDB" id="A0A9P4XUJ0"/>
<dbReference type="GeneID" id="63838095"/>
<evidence type="ECO:0000256" key="2">
    <source>
        <dbReference type="ARBA" id="ARBA00010617"/>
    </source>
</evidence>
<dbReference type="InterPro" id="IPR001128">
    <property type="entry name" value="Cyt_P450"/>
</dbReference>
<dbReference type="Pfam" id="PF00067">
    <property type="entry name" value="p450"/>
    <property type="match status" value="1"/>
</dbReference>
<keyword evidence="10" id="KW-1185">Reference proteome</keyword>
<dbReference type="InterPro" id="IPR050121">
    <property type="entry name" value="Cytochrome_P450_monoxygenase"/>
</dbReference>
<dbReference type="InterPro" id="IPR002401">
    <property type="entry name" value="Cyt_P450_E_grp-I"/>
</dbReference>
<evidence type="ECO:0000256" key="4">
    <source>
        <dbReference type="ARBA" id="ARBA00022723"/>
    </source>
</evidence>
<evidence type="ECO:0000313" key="9">
    <source>
        <dbReference type="EMBL" id="KAF3761067.1"/>
    </source>
</evidence>
<evidence type="ECO:0000256" key="6">
    <source>
        <dbReference type="ARBA" id="ARBA00023004"/>
    </source>
</evidence>
<dbReference type="SUPFAM" id="SSF48264">
    <property type="entry name" value="Cytochrome P450"/>
    <property type="match status" value="1"/>
</dbReference>
<evidence type="ECO:0000256" key="8">
    <source>
        <dbReference type="RuleBase" id="RU000461"/>
    </source>
</evidence>
<dbReference type="PRINTS" id="PR00463">
    <property type="entry name" value="EP450I"/>
</dbReference>
<dbReference type="EMBL" id="MU032352">
    <property type="protein sequence ID" value="KAF3761067.1"/>
    <property type="molecule type" value="Genomic_DNA"/>
</dbReference>
<dbReference type="GO" id="GO:0004497">
    <property type="term" value="F:monooxygenase activity"/>
    <property type="evidence" value="ECO:0007669"/>
    <property type="project" value="UniProtKB-KW"/>
</dbReference>
<dbReference type="PANTHER" id="PTHR24305:SF96">
    <property type="entry name" value="CYTOCHROME P450 MONOOXYGENASE STCB-RELATED"/>
    <property type="match status" value="1"/>
</dbReference>
<keyword evidence="8" id="KW-0503">Monooxygenase</keyword>
<protein>
    <submittedName>
        <fullName evidence="9">Cytochrome P450</fullName>
    </submittedName>
</protein>
<evidence type="ECO:0000256" key="3">
    <source>
        <dbReference type="ARBA" id="ARBA00022617"/>
    </source>
</evidence>
<evidence type="ECO:0000256" key="1">
    <source>
        <dbReference type="ARBA" id="ARBA00001971"/>
    </source>
</evidence>
<organism evidence="9 10">
    <name type="scientific">Cryphonectria parasitica (strain ATCC 38755 / EP155)</name>
    <dbReference type="NCBI Taxonomy" id="660469"/>
    <lineage>
        <taxon>Eukaryota</taxon>
        <taxon>Fungi</taxon>
        <taxon>Dikarya</taxon>
        <taxon>Ascomycota</taxon>
        <taxon>Pezizomycotina</taxon>
        <taxon>Sordariomycetes</taxon>
        <taxon>Sordariomycetidae</taxon>
        <taxon>Diaporthales</taxon>
        <taxon>Cryphonectriaceae</taxon>
        <taxon>Cryphonectria-Endothia species complex</taxon>
        <taxon>Cryphonectria</taxon>
    </lineage>
</organism>
<keyword evidence="5 8" id="KW-0560">Oxidoreductase</keyword>
<comment type="caution">
    <text evidence="9">The sequence shown here is derived from an EMBL/GenBank/DDBJ whole genome shotgun (WGS) entry which is preliminary data.</text>
</comment>
<dbReference type="PROSITE" id="PS00086">
    <property type="entry name" value="CYTOCHROME_P450"/>
    <property type="match status" value="1"/>
</dbReference>
<evidence type="ECO:0000256" key="5">
    <source>
        <dbReference type="ARBA" id="ARBA00023002"/>
    </source>
</evidence>
<dbReference type="Gene3D" id="1.10.630.10">
    <property type="entry name" value="Cytochrome P450"/>
    <property type="match status" value="1"/>
</dbReference>
<comment type="cofactor">
    <cofactor evidence="1 7">
        <name>heme</name>
        <dbReference type="ChEBI" id="CHEBI:30413"/>
    </cofactor>
</comment>
<keyword evidence="6 7" id="KW-0408">Iron</keyword>
<dbReference type="InterPro" id="IPR017972">
    <property type="entry name" value="Cyt_P450_CS"/>
</dbReference>
<accession>A0A9P4XUJ0</accession>
<dbReference type="Proteomes" id="UP000803844">
    <property type="component" value="Unassembled WGS sequence"/>
</dbReference>